<evidence type="ECO:0000259" key="2">
    <source>
        <dbReference type="Pfam" id="PF00888"/>
    </source>
</evidence>
<proteinExistence type="inferred from homology"/>
<organism evidence="3 4">
    <name type="scientific">Trifolium medium</name>
    <dbReference type="NCBI Taxonomy" id="97028"/>
    <lineage>
        <taxon>Eukaryota</taxon>
        <taxon>Viridiplantae</taxon>
        <taxon>Streptophyta</taxon>
        <taxon>Embryophyta</taxon>
        <taxon>Tracheophyta</taxon>
        <taxon>Spermatophyta</taxon>
        <taxon>Magnoliopsida</taxon>
        <taxon>eudicotyledons</taxon>
        <taxon>Gunneridae</taxon>
        <taxon>Pentapetalae</taxon>
        <taxon>rosids</taxon>
        <taxon>fabids</taxon>
        <taxon>Fabales</taxon>
        <taxon>Fabaceae</taxon>
        <taxon>Papilionoideae</taxon>
        <taxon>50 kb inversion clade</taxon>
        <taxon>NPAAA clade</taxon>
        <taxon>Hologalegina</taxon>
        <taxon>IRL clade</taxon>
        <taxon>Trifolieae</taxon>
        <taxon>Trifolium</taxon>
    </lineage>
</organism>
<name>A0A392SUZ2_9FABA</name>
<dbReference type="AlphaFoldDB" id="A0A392SUZ2"/>
<evidence type="ECO:0000313" key="4">
    <source>
        <dbReference type="Proteomes" id="UP000265520"/>
    </source>
</evidence>
<dbReference type="Pfam" id="PF00888">
    <property type="entry name" value="Cullin"/>
    <property type="match status" value="1"/>
</dbReference>
<dbReference type="GO" id="GO:0006511">
    <property type="term" value="P:ubiquitin-dependent protein catabolic process"/>
    <property type="evidence" value="ECO:0007669"/>
    <property type="project" value="InterPro"/>
</dbReference>
<dbReference type="Proteomes" id="UP000265520">
    <property type="component" value="Unassembled WGS sequence"/>
</dbReference>
<comment type="similarity">
    <text evidence="1">Belongs to the cullin family.</text>
</comment>
<accession>A0A392SUZ2</accession>
<sequence>MENSGLVNMLCDDKYEDLGRMYTLFRRVTDGLLKIREVMTSHIRESGKQLVTDPERLKDPVEFVQRLLDEKDKYDKIINLPFNND</sequence>
<keyword evidence="4" id="KW-1185">Reference proteome</keyword>
<dbReference type="EMBL" id="LXQA010447764">
    <property type="protein sequence ID" value="MCI52469.1"/>
    <property type="molecule type" value="Genomic_DNA"/>
</dbReference>
<dbReference type="GO" id="GO:0031625">
    <property type="term" value="F:ubiquitin protein ligase binding"/>
    <property type="evidence" value="ECO:0007669"/>
    <property type="project" value="InterPro"/>
</dbReference>
<evidence type="ECO:0000313" key="3">
    <source>
        <dbReference type="EMBL" id="MCI52469.1"/>
    </source>
</evidence>
<protein>
    <submittedName>
        <fullName evidence="3">Cullin-3</fullName>
    </submittedName>
</protein>
<dbReference type="InterPro" id="IPR045093">
    <property type="entry name" value="Cullin"/>
</dbReference>
<dbReference type="InterPro" id="IPR016159">
    <property type="entry name" value="Cullin_repeat-like_dom_sf"/>
</dbReference>
<dbReference type="PANTHER" id="PTHR11932">
    <property type="entry name" value="CULLIN"/>
    <property type="match status" value="1"/>
</dbReference>
<dbReference type="SUPFAM" id="SSF74788">
    <property type="entry name" value="Cullin repeat-like"/>
    <property type="match status" value="1"/>
</dbReference>
<comment type="caution">
    <text evidence="3">The sequence shown here is derived from an EMBL/GenBank/DDBJ whole genome shotgun (WGS) entry which is preliminary data.</text>
</comment>
<dbReference type="InterPro" id="IPR001373">
    <property type="entry name" value="Cullin_N"/>
</dbReference>
<evidence type="ECO:0000256" key="1">
    <source>
        <dbReference type="ARBA" id="ARBA00006019"/>
    </source>
</evidence>
<feature type="non-terminal residue" evidence="3">
    <location>
        <position position="85"/>
    </location>
</feature>
<feature type="domain" description="Cullin N-terminal" evidence="2">
    <location>
        <begin position="6"/>
        <end position="85"/>
    </location>
</feature>
<dbReference type="Gene3D" id="1.20.1310.10">
    <property type="entry name" value="Cullin Repeats"/>
    <property type="match status" value="1"/>
</dbReference>
<reference evidence="3 4" key="1">
    <citation type="journal article" date="2018" name="Front. Plant Sci.">
        <title>Red Clover (Trifolium pratense) and Zigzag Clover (T. medium) - A Picture of Genomic Similarities and Differences.</title>
        <authorList>
            <person name="Dluhosova J."/>
            <person name="Istvanek J."/>
            <person name="Nedelnik J."/>
            <person name="Repkova J."/>
        </authorList>
    </citation>
    <scope>NUCLEOTIDE SEQUENCE [LARGE SCALE GENOMIC DNA]</scope>
    <source>
        <strain evidence="4">cv. 10/8</strain>
        <tissue evidence="3">Leaf</tissue>
    </source>
</reference>